<dbReference type="OrthoDB" id="338827at2"/>
<feature type="signal peptide" evidence="1">
    <location>
        <begin position="1"/>
        <end position="24"/>
    </location>
</feature>
<gene>
    <name evidence="2" type="ORF">A3860_36685</name>
</gene>
<dbReference type="EMBL" id="LVYD01000075">
    <property type="protein sequence ID" value="OQP59619.1"/>
    <property type="molecule type" value="Genomic_DNA"/>
</dbReference>
<dbReference type="InterPro" id="IPR036280">
    <property type="entry name" value="Multihaem_cyt_sf"/>
</dbReference>
<sequence>MNRIITVVSLFMVALVAATHLTRAAYGHSTNRYAGLLLPKISDYNIFTGDPVALTPGNGFQLYELATGLFTDYAEKQRLIKVPAGTAITAMHDGLPQFPDGTMLVKTFYYFNDKRNAAAGKRLIETRLLIKNNGQWMAGTYVWNKEQTDAGLTTGGLKTAVSWIDEQANNRTIAYQVPATKDCASCHNASNSLMPIGIKIRNLNREVVRNNTTINQLQYLQNVGIMNAVTIDRFTHLPGWQNENIPIQERVRAYLDVNCAHCHSDAGSCARSTLRFAWEIPLAGTRIEARKKQVINMMEKGRMPRIGTTIVDEEALALIKKYLQSK</sequence>
<evidence type="ECO:0000313" key="3">
    <source>
        <dbReference type="Proteomes" id="UP000192796"/>
    </source>
</evidence>
<evidence type="ECO:0000256" key="1">
    <source>
        <dbReference type="SAM" id="SignalP"/>
    </source>
</evidence>
<dbReference type="InterPro" id="IPR036909">
    <property type="entry name" value="Cyt_c-like_dom_sf"/>
</dbReference>
<name>A0A1V9FMN9_9BACT</name>
<protein>
    <submittedName>
        <fullName evidence="2">Uncharacterized protein</fullName>
    </submittedName>
</protein>
<proteinExistence type="predicted"/>
<dbReference type="Proteomes" id="UP000192796">
    <property type="component" value="Unassembled WGS sequence"/>
</dbReference>
<reference evidence="2 3" key="1">
    <citation type="submission" date="2016-03" db="EMBL/GenBank/DDBJ databases">
        <title>Niastella vici sp. nov., isolated from farmland soil.</title>
        <authorList>
            <person name="Chen L."/>
            <person name="Wang D."/>
            <person name="Yang S."/>
            <person name="Wang G."/>
        </authorList>
    </citation>
    <scope>NUCLEOTIDE SEQUENCE [LARGE SCALE GENOMIC DNA]</scope>
    <source>
        <strain evidence="2 3">DJ57</strain>
    </source>
</reference>
<evidence type="ECO:0000313" key="2">
    <source>
        <dbReference type="EMBL" id="OQP59619.1"/>
    </source>
</evidence>
<keyword evidence="1" id="KW-0732">Signal</keyword>
<dbReference type="AlphaFoldDB" id="A0A1V9FMN9"/>
<dbReference type="STRING" id="1703345.A3860_36685"/>
<accession>A0A1V9FMN9</accession>
<keyword evidence="3" id="KW-1185">Reference proteome</keyword>
<dbReference type="GO" id="GO:0009055">
    <property type="term" value="F:electron transfer activity"/>
    <property type="evidence" value="ECO:0007669"/>
    <property type="project" value="InterPro"/>
</dbReference>
<comment type="caution">
    <text evidence="2">The sequence shown here is derived from an EMBL/GenBank/DDBJ whole genome shotgun (WGS) entry which is preliminary data.</text>
</comment>
<dbReference type="RefSeq" id="WP_081154412.1">
    <property type="nucleotide sequence ID" value="NZ_LVYD01000075.1"/>
</dbReference>
<organism evidence="2 3">
    <name type="scientific">Niastella vici</name>
    <dbReference type="NCBI Taxonomy" id="1703345"/>
    <lineage>
        <taxon>Bacteria</taxon>
        <taxon>Pseudomonadati</taxon>
        <taxon>Bacteroidota</taxon>
        <taxon>Chitinophagia</taxon>
        <taxon>Chitinophagales</taxon>
        <taxon>Chitinophagaceae</taxon>
        <taxon>Niastella</taxon>
    </lineage>
</organism>
<dbReference type="GO" id="GO:0020037">
    <property type="term" value="F:heme binding"/>
    <property type="evidence" value="ECO:0007669"/>
    <property type="project" value="InterPro"/>
</dbReference>
<dbReference type="SUPFAM" id="SSF46626">
    <property type="entry name" value="Cytochrome c"/>
    <property type="match status" value="1"/>
</dbReference>
<dbReference type="SUPFAM" id="SSF48695">
    <property type="entry name" value="Multiheme cytochromes"/>
    <property type="match status" value="1"/>
</dbReference>
<feature type="chain" id="PRO_5012461234" evidence="1">
    <location>
        <begin position="25"/>
        <end position="326"/>
    </location>
</feature>